<dbReference type="GO" id="GO:0016705">
    <property type="term" value="F:oxidoreductase activity, acting on paired donors, with incorporation or reduction of molecular oxygen"/>
    <property type="evidence" value="ECO:0007669"/>
    <property type="project" value="InterPro"/>
</dbReference>
<dbReference type="AlphaFoldDB" id="N6UMI5"/>
<dbReference type="GO" id="GO:0005506">
    <property type="term" value="F:iron ion binding"/>
    <property type="evidence" value="ECO:0007669"/>
    <property type="project" value="InterPro"/>
</dbReference>
<dbReference type="GO" id="GO:0020037">
    <property type="term" value="F:heme binding"/>
    <property type="evidence" value="ECO:0007669"/>
    <property type="project" value="InterPro"/>
</dbReference>
<dbReference type="InterPro" id="IPR017972">
    <property type="entry name" value="Cyt_P450_CS"/>
</dbReference>
<keyword evidence="6 8" id="KW-0408">Iron</keyword>
<keyword evidence="3 8" id="KW-0349">Heme</keyword>
<keyword evidence="4 8" id="KW-0479">Metal-binding</keyword>
<dbReference type="Gene3D" id="1.10.630.10">
    <property type="entry name" value="Cytochrome P450"/>
    <property type="match status" value="1"/>
</dbReference>
<feature type="non-terminal residue" evidence="10">
    <location>
        <position position="1"/>
    </location>
</feature>
<dbReference type="PRINTS" id="PR00463">
    <property type="entry name" value="EP450I"/>
</dbReference>
<dbReference type="PROSITE" id="PS00086">
    <property type="entry name" value="CYTOCHROME_P450"/>
    <property type="match status" value="1"/>
</dbReference>
<evidence type="ECO:0000256" key="7">
    <source>
        <dbReference type="ARBA" id="ARBA00023033"/>
    </source>
</evidence>
<dbReference type="OMA" id="YMELIAF"/>
<evidence type="ECO:0000256" key="9">
    <source>
        <dbReference type="RuleBase" id="RU000461"/>
    </source>
</evidence>
<gene>
    <name evidence="10" type="ORF">YQE_03628</name>
</gene>
<dbReference type="InterPro" id="IPR002401">
    <property type="entry name" value="Cyt_P450_E_grp-I"/>
</dbReference>
<keyword evidence="7 9" id="KW-0503">Monooxygenase</keyword>
<dbReference type="HOGENOM" id="CLU_001570_5_1_1"/>
<protein>
    <submittedName>
        <fullName evidence="10">Uncharacterized protein</fullName>
    </submittedName>
</protein>
<dbReference type="PANTHER" id="PTHR24291:SF106">
    <property type="entry name" value="CYTOCHROME P450 4G1-RELATED"/>
    <property type="match status" value="1"/>
</dbReference>
<feature type="binding site" description="axial binding residue" evidence="8">
    <location>
        <position position="504"/>
    </location>
    <ligand>
        <name>heme</name>
        <dbReference type="ChEBI" id="CHEBI:30413"/>
    </ligand>
    <ligandPart>
        <name>Fe</name>
        <dbReference type="ChEBI" id="CHEBI:18248"/>
    </ligandPart>
</feature>
<dbReference type="PRINTS" id="PR00385">
    <property type="entry name" value="P450"/>
</dbReference>
<feature type="non-terminal residue" evidence="10">
    <location>
        <position position="510"/>
    </location>
</feature>
<evidence type="ECO:0000256" key="8">
    <source>
        <dbReference type="PIRSR" id="PIRSR602401-1"/>
    </source>
</evidence>
<keyword evidence="5 9" id="KW-0560">Oxidoreductase</keyword>
<evidence type="ECO:0000256" key="6">
    <source>
        <dbReference type="ARBA" id="ARBA00023004"/>
    </source>
</evidence>
<comment type="cofactor">
    <cofactor evidence="1 8">
        <name>heme</name>
        <dbReference type="ChEBI" id="CHEBI:30413"/>
    </cofactor>
</comment>
<dbReference type="PANTHER" id="PTHR24291">
    <property type="entry name" value="CYTOCHROME P450 FAMILY 4"/>
    <property type="match status" value="1"/>
</dbReference>
<evidence type="ECO:0000256" key="4">
    <source>
        <dbReference type="ARBA" id="ARBA00022723"/>
    </source>
</evidence>
<accession>N6UMI5</accession>
<dbReference type="Pfam" id="PF00067">
    <property type="entry name" value="p450"/>
    <property type="match status" value="1"/>
</dbReference>
<evidence type="ECO:0000313" key="10">
    <source>
        <dbReference type="EMBL" id="ENN79932.1"/>
    </source>
</evidence>
<dbReference type="InterPro" id="IPR036396">
    <property type="entry name" value="Cyt_P450_sf"/>
</dbReference>
<name>N6UMI5_DENPD</name>
<evidence type="ECO:0000256" key="2">
    <source>
        <dbReference type="ARBA" id="ARBA00010617"/>
    </source>
</evidence>
<proteinExistence type="inferred from homology"/>
<dbReference type="GO" id="GO:0004497">
    <property type="term" value="F:monooxygenase activity"/>
    <property type="evidence" value="ECO:0007669"/>
    <property type="project" value="UniProtKB-KW"/>
</dbReference>
<dbReference type="InterPro" id="IPR001128">
    <property type="entry name" value="Cyt_P450"/>
</dbReference>
<dbReference type="OrthoDB" id="1470350at2759"/>
<evidence type="ECO:0000256" key="5">
    <source>
        <dbReference type="ARBA" id="ARBA00023002"/>
    </source>
</evidence>
<evidence type="ECO:0000256" key="3">
    <source>
        <dbReference type="ARBA" id="ARBA00022617"/>
    </source>
</evidence>
<dbReference type="InterPro" id="IPR050196">
    <property type="entry name" value="Cytochrome_P450_Monoox"/>
</dbReference>
<dbReference type="SUPFAM" id="SSF48264">
    <property type="entry name" value="Cytochrome P450"/>
    <property type="match status" value="1"/>
</dbReference>
<comment type="similarity">
    <text evidence="2 9">Belongs to the cytochrome P450 family.</text>
</comment>
<evidence type="ECO:0000256" key="1">
    <source>
        <dbReference type="ARBA" id="ARBA00001971"/>
    </source>
</evidence>
<dbReference type="EMBL" id="KB740629">
    <property type="protein sequence ID" value="ENN79932.1"/>
    <property type="molecule type" value="Genomic_DNA"/>
</dbReference>
<sequence>MSVTMENPEFVRNTGLFTASNTFPLLLVSVISLYYVYWRISRRRMLELAENLPGPKGWPILGNALEFTGSPHEIFMRLYQKVDEFGRVIKLWIGPRLLIFLIDPRDVEIVLSSHVHIDKSPEYRFFKPWLGDGLLISTGQKWRAHRKLIAPTFHLNVLKSFIDLFNKNSRETVDKLKKEVGKEFDCHDYMSEATVEILLETAMGVSKKTQDQSGYDYAMAVMKLCDILHIRQTKIWLYSDYIFNLTKLSKYQASLISVIHNLTRKVIQKKKAYFQEGIRGSMAEVPEELKMQKFDSNVPTKTTTVEGTSYGQSVGLKDDLDVDDDVGEKKRMAFLDLLIEASQNGVVINDEEIKEQVDTIMFEGHDTTAAGSSFFLCQMAAHPEIQERVVQELNEIFKGSDRPATFSDTLEMKYLERCLLETLRLFPPVPIIARQLQQDVQLASNPKFKLPAGATIIVAQFGVHRLEEYYPEPEKFNPDNFLPERAAARHYYSFIPFSAGPRSCVGKFKF</sequence>
<dbReference type="CDD" id="cd20628">
    <property type="entry name" value="CYP4"/>
    <property type="match status" value="1"/>
</dbReference>
<reference evidence="10" key="1">
    <citation type="journal article" date="2013" name="Genome Biol.">
        <title>Draft genome of the mountain pine beetle, Dendroctonus ponderosae Hopkins, a major forest pest.</title>
        <authorList>
            <person name="Keeling C.I."/>
            <person name="Yuen M.M."/>
            <person name="Liao N.Y."/>
            <person name="Docking T.R."/>
            <person name="Chan S.K."/>
            <person name="Taylor G.A."/>
            <person name="Palmquist D.L."/>
            <person name="Jackman S.D."/>
            <person name="Nguyen A."/>
            <person name="Li M."/>
            <person name="Henderson H."/>
            <person name="Janes J.K."/>
            <person name="Zhao Y."/>
            <person name="Pandoh P."/>
            <person name="Moore R."/>
            <person name="Sperling F.A."/>
            <person name="Huber D.P."/>
            <person name="Birol I."/>
            <person name="Jones S.J."/>
            <person name="Bohlmann J."/>
        </authorList>
    </citation>
    <scope>NUCLEOTIDE SEQUENCE</scope>
</reference>
<organism evidence="10">
    <name type="scientific">Dendroctonus ponderosae</name>
    <name type="common">Mountain pine beetle</name>
    <dbReference type="NCBI Taxonomy" id="77166"/>
    <lineage>
        <taxon>Eukaryota</taxon>
        <taxon>Metazoa</taxon>
        <taxon>Ecdysozoa</taxon>
        <taxon>Arthropoda</taxon>
        <taxon>Hexapoda</taxon>
        <taxon>Insecta</taxon>
        <taxon>Pterygota</taxon>
        <taxon>Neoptera</taxon>
        <taxon>Endopterygota</taxon>
        <taxon>Coleoptera</taxon>
        <taxon>Polyphaga</taxon>
        <taxon>Cucujiformia</taxon>
        <taxon>Curculionidae</taxon>
        <taxon>Scolytinae</taxon>
        <taxon>Dendroctonus</taxon>
    </lineage>
</organism>